<feature type="compositionally biased region" description="Low complexity" evidence="1">
    <location>
        <begin position="460"/>
        <end position="470"/>
    </location>
</feature>
<feature type="compositionally biased region" description="Low complexity" evidence="1">
    <location>
        <begin position="63"/>
        <end position="83"/>
    </location>
</feature>
<accession>A0AA97P3I5</accession>
<reference evidence="2" key="1">
    <citation type="journal article" date="2012" name="PLoS Genet.">
        <title>Comparative analysis of the genomes of two field isolates of the rice blast fungus Magnaporthe oryzae.</title>
        <authorList>
            <person name="Xue M."/>
            <person name="Yang J."/>
            <person name="Li Z."/>
            <person name="Hu S."/>
            <person name="Yao N."/>
            <person name="Dean R.A."/>
            <person name="Zhao W."/>
            <person name="Shen M."/>
            <person name="Zhang H."/>
            <person name="Li C."/>
            <person name="Liu L."/>
            <person name="Cao L."/>
            <person name="Xu X."/>
            <person name="Xing Y."/>
            <person name="Hsiang T."/>
            <person name="Zhang Z."/>
            <person name="Xu J.R."/>
            <person name="Peng Y.L."/>
        </authorList>
    </citation>
    <scope>NUCLEOTIDE SEQUENCE</scope>
    <source>
        <strain evidence="2">Y34</strain>
    </source>
</reference>
<feature type="compositionally biased region" description="Low complexity" evidence="1">
    <location>
        <begin position="230"/>
        <end position="239"/>
    </location>
</feature>
<feature type="compositionally biased region" description="Basic and acidic residues" evidence="1">
    <location>
        <begin position="91"/>
        <end position="105"/>
    </location>
</feature>
<protein>
    <submittedName>
        <fullName evidence="2">Uncharacterized protein</fullName>
    </submittedName>
</protein>
<feature type="compositionally biased region" description="Polar residues" evidence="1">
    <location>
        <begin position="173"/>
        <end position="184"/>
    </location>
</feature>
<dbReference type="EMBL" id="JH793350">
    <property type="protein sequence ID" value="ELQ41360.1"/>
    <property type="molecule type" value="Genomic_DNA"/>
</dbReference>
<sequence length="618" mass="67711">MSSSENSHGYGRQPAYCEDADQNDNSIEGTKVAASVAPGSPGREISNTRRARSNRSMPEPLLSPSSDDSSVASSSGSGSGSSSADRRAHRKPDVSRRKSTRDHPKSPTSKRVTYAEGSSRYYSAAPEGHGSRSRRSIHQEDAAWYGRSPVDADPLIMPGVSRPRAGTGDPSYRHSSYHVNTTSRPPLANARYATHHPIPPHQMPPGPPPMAGSFPPPLYPPPQGPPQPWGMPHLVQHMHPPQPPPPPSMGGYFPPQEPIRSLESRFESMSMGHSRSASAMGHRPVRYDDGLYDQENRAPAVSIQRRSSAKAKKREEQARLEDRMRMPPPPRPHSTAPRQISTGPFVPPRGPGDNPFTPRTPTSAELEPFNYAQERARMRRPSVSSRRPMSYDHGAYQTEVATTRPDRNRRNSYYGGGAPLENKTADKMAAAQAYQDAVEGGPPAALTAEALRKAERRSRPAPSSRSTRSSASREESDFVQKSATTRTTRYSDEGDDFTVRVVGAATLKMGGAELQCKEGAEINFSRGNSAAIGEGSDRSSYIDPADDRRVSRPARPTTSHRPRTSSHVGSYSRAGGYENYLEYDTQPASYQHRMPPLPPPADNSGNPYAHYNYRDNYI</sequence>
<feature type="region of interest" description="Disordered" evidence="1">
    <location>
        <begin position="528"/>
        <end position="576"/>
    </location>
</feature>
<feature type="compositionally biased region" description="Polar residues" evidence="1">
    <location>
        <begin position="479"/>
        <end position="488"/>
    </location>
</feature>
<gene>
    <name evidence="2" type="ORF">OOU_Y34scaffold00283g54</name>
</gene>
<feature type="compositionally biased region" description="Basic and acidic residues" evidence="1">
    <location>
        <begin position="313"/>
        <end position="325"/>
    </location>
</feature>
<proteinExistence type="predicted"/>
<evidence type="ECO:0000313" key="2">
    <source>
        <dbReference type="EMBL" id="ELQ41360.1"/>
    </source>
</evidence>
<dbReference type="AlphaFoldDB" id="A0AA97P3I5"/>
<feature type="compositionally biased region" description="Pro residues" evidence="1">
    <location>
        <begin position="197"/>
        <end position="229"/>
    </location>
</feature>
<name>A0AA97P3I5_PYRO3</name>
<feature type="region of interest" description="Disordered" evidence="1">
    <location>
        <begin position="1"/>
        <end position="493"/>
    </location>
</feature>
<organism evidence="2">
    <name type="scientific">Pyricularia oryzae (strain Y34)</name>
    <name type="common">Rice blast fungus</name>
    <name type="synonym">Magnaporthe oryzae</name>
    <dbReference type="NCBI Taxonomy" id="1143189"/>
    <lineage>
        <taxon>Eukaryota</taxon>
        <taxon>Fungi</taxon>
        <taxon>Dikarya</taxon>
        <taxon>Ascomycota</taxon>
        <taxon>Pezizomycotina</taxon>
        <taxon>Sordariomycetes</taxon>
        <taxon>Sordariomycetidae</taxon>
        <taxon>Magnaporthales</taxon>
        <taxon>Pyriculariaceae</taxon>
        <taxon>Pyricularia</taxon>
    </lineage>
</organism>
<evidence type="ECO:0000256" key="1">
    <source>
        <dbReference type="SAM" id="MobiDB-lite"/>
    </source>
</evidence>
<feature type="region of interest" description="Disordered" evidence="1">
    <location>
        <begin position="589"/>
        <end position="609"/>
    </location>
</feature>
<dbReference type="Proteomes" id="UP000011086">
    <property type="component" value="Unassembled WGS sequence"/>
</dbReference>